<comment type="subcellular location">
    <subcellularLocation>
        <location evidence="1">Membrane</location>
        <topology evidence="1">Multi-pass membrane protein</topology>
    </subcellularLocation>
</comment>
<feature type="transmembrane region" description="Helical" evidence="8">
    <location>
        <begin position="196"/>
        <end position="215"/>
    </location>
</feature>
<feature type="transmembrane region" description="Helical" evidence="8">
    <location>
        <begin position="251"/>
        <end position="271"/>
    </location>
</feature>
<keyword evidence="5 8" id="KW-0812">Transmembrane</keyword>
<reference evidence="9 10" key="1">
    <citation type="journal article" date="2015" name="Fungal Genet. Biol.">
        <title>Evolution of novel wood decay mechanisms in Agaricales revealed by the genome sequences of Fistulina hepatica and Cylindrobasidium torrendii.</title>
        <authorList>
            <person name="Floudas D."/>
            <person name="Held B.W."/>
            <person name="Riley R."/>
            <person name="Nagy L.G."/>
            <person name="Koehler G."/>
            <person name="Ransdell A.S."/>
            <person name="Younus H."/>
            <person name="Chow J."/>
            <person name="Chiniquy J."/>
            <person name="Lipzen A."/>
            <person name="Tritt A."/>
            <person name="Sun H."/>
            <person name="Haridas S."/>
            <person name="LaButti K."/>
            <person name="Ohm R.A."/>
            <person name="Kues U."/>
            <person name="Blanchette R.A."/>
            <person name="Grigoriev I.V."/>
            <person name="Minto R.E."/>
            <person name="Hibbett D.S."/>
        </authorList>
    </citation>
    <scope>NUCLEOTIDE SEQUENCE [LARGE SCALE GENOMIC DNA]</scope>
    <source>
        <strain evidence="9 10">ATCC 64428</strain>
    </source>
</reference>
<dbReference type="GO" id="GO:0006506">
    <property type="term" value="P:GPI anchor biosynthetic process"/>
    <property type="evidence" value="ECO:0007669"/>
    <property type="project" value="UniProtKB-UniPathway"/>
</dbReference>
<protein>
    <submittedName>
        <fullName evidence="9">Phosphatidylinositol N-acetylglucosaminyltransferase</fullName>
    </submittedName>
</protein>
<feature type="transmembrane region" description="Helical" evidence="8">
    <location>
        <begin position="117"/>
        <end position="137"/>
    </location>
</feature>
<evidence type="ECO:0000256" key="1">
    <source>
        <dbReference type="ARBA" id="ARBA00004141"/>
    </source>
</evidence>
<dbReference type="GO" id="GO:0016757">
    <property type="term" value="F:glycosyltransferase activity"/>
    <property type="evidence" value="ECO:0007669"/>
    <property type="project" value="UniProtKB-KW"/>
</dbReference>
<evidence type="ECO:0000256" key="5">
    <source>
        <dbReference type="ARBA" id="ARBA00022692"/>
    </source>
</evidence>
<keyword evidence="9" id="KW-0808">Transferase</keyword>
<organism evidence="9 10">
    <name type="scientific">Fistulina hepatica ATCC 64428</name>
    <dbReference type="NCBI Taxonomy" id="1128425"/>
    <lineage>
        <taxon>Eukaryota</taxon>
        <taxon>Fungi</taxon>
        <taxon>Dikarya</taxon>
        <taxon>Basidiomycota</taxon>
        <taxon>Agaricomycotina</taxon>
        <taxon>Agaricomycetes</taxon>
        <taxon>Agaricomycetidae</taxon>
        <taxon>Agaricales</taxon>
        <taxon>Fistulinaceae</taxon>
        <taxon>Fistulina</taxon>
    </lineage>
</organism>
<keyword evidence="6 8" id="KW-1133">Transmembrane helix</keyword>
<comment type="pathway">
    <text evidence="2">Glycolipid biosynthesis; glycosylphosphatidylinositol-anchor biosynthesis.</text>
</comment>
<dbReference type="UniPathway" id="UPA00196"/>
<dbReference type="EMBL" id="KN881630">
    <property type="protein sequence ID" value="KIY52749.1"/>
    <property type="molecule type" value="Genomic_DNA"/>
</dbReference>
<keyword evidence="10" id="KW-1185">Reference proteome</keyword>
<feature type="transmembrane region" description="Helical" evidence="8">
    <location>
        <begin position="41"/>
        <end position="62"/>
    </location>
</feature>
<comment type="similarity">
    <text evidence="3">Belongs to the PIGC family.</text>
</comment>
<evidence type="ECO:0000313" key="10">
    <source>
        <dbReference type="Proteomes" id="UP000054144"/>
    </source>
</evidence>
<dbReference type="PANTHER" id="PTHR12982">
    <property type="entry name" value="PHOSPHATIDYLINOSITOL GLYCAN, CLASS C"/>
    <property type="match status" value="1"/>
</dbReference>
<name>A0A0D7ALY3_9AGAR</name>
<evidence type="ECO:0000256" key="4">
    <source>
        <dbReference type="ARBA" id="ARBA00022502"/>
    </source>
</evidence>
<dbReference type="PANTHER" id="PTHR12982:SF0">
    <property type="entry name" value="PHOSPHATIDYLINOSITOL N-ACETYLGLUCOSAMINYLTRANSFERASE SUBUNIT C"/>
    <property type="match status" value="1"/>
</dbReference>
<dbReference type="Proteomes" id="UP000054144">
    <property type="component" value="Unassembled WGS sequence"/>
</dbReference>
<evidence type="ECO:0000256" key="6">
    <source>
        <dbReference type="ARBA" id="ARBA00022989"/>
    </source>
</evidence>
<evidence type="ECO:0000256" key="7">
    <source>
        <dbReference type="ARBA" id="ARBA00023136"/>
    </source>
</evidence>
<keyword evidence="7 8" id="KW-0472">Membrane</keyword>
<dbReference type="GO" id="GO:0000506">
    <property type="term" value="C:glycosylphosphatidylinositol-N-acetylglucosaminyltransferase (GPI-GnT) complex"/>
    <property type="evidence" value="ECO:0007669"/>
    <property type="project" value="TreeGrafter"/>
</dbReference>
<dbReference type="AlphaFoldDB" id="A0A0D7ALY3"/>
<sequence length="290" mass="32484">MSKEPWEKVLWKEQPYPDDYVPERLFLSSLRKNPNFKPYTYWPLVLLSGAISQHLASVFIFLDVFMLLHNGHLHPRILVCVAVACFLVGYTVWEIYDRRLTRHGHDPYKKPKTIKSSILLFFSLLCLAPVLRTLTAATSSDSIWALSACLFVLNALLADYTALEGRGPLLRLSSVLSTNAAISASVVLASRLPYDLAVFALVLFSVQSFALFPILRRRLQTTSPPVQIILTVALASLALALTTAVSVMVTYIYATAFAFVTFVAPALLVWAQQYKNEIRGQWDAAVPRIH</sequence>
<evidence type="ECO:0000313" key="9">
    <source>
        <dbReference type="EMBL" id="KIY52749.1"/>
    </source>
</evidence>
<keyword evidence="4" id="KW-0337">GPI-anchor biosynthesis</keyword>
<dbReference type="OrthoDB" id="196709at2759"/>
<proteinExistence type="inferred from homology"/>
<evidence type="ECO:0000256" key="8">
    <source>
        <dbReference type="SAM" id="Phobius"/>
    </source>
</evidence>
<accession>A0A0D7ALY3</accession>
<dbReference type="InterPro" id="IPR009450">
    <property type="entry name" value="Plno_GlcNAc_GPI2"/>
</dbReference>
<evidence type="ECO:0000256" key="2">
    <source>
        <dbReference type="ARBA" id="ARBA00004687"/>
    </source>
</evidence>
<gene>
    <name evidence="9" type="ORF">FISHEDRAFT_34528</name>
</gene>
<dbReference type="Pfam" id="PF06432">
    <property type="entry name" value="GPI2"/>
    <property type="match status" value="1"/>
</dbReference>
<keyword evidence="9" id="KW-0328">Glycosyltransferase</keyword>
<feature type="transmembrane region" description="Helical" evidence="8">
    <location>
        <begin position="74"/>
        <end position="96"/>
    </location>
</feature>
<evidence type="ECO:0000256" key="3">
    <source>
        <dbReference type="ARBA" id="ARBA00008321"/>
    </source>
</evidence>
<dbReference type="PIRSF" id="PIRSF016104">
    <property type="entry name" value="GPI2"/>
    <property type="match status" value="1"/>
</dbReference>
<feature type="transmembrane region" description="Helical" evidence="8">
    <location>
        <begin position="227"/>
        <end position="245"/>
    </location>
</feature>